<evidence type="ECO:0000256" key="1">
    <source>
        <dbReference type="SAM" id="SignalP"/>
    </source>
</evidence>
<feature type="chain" id="PRO_5020885230" evidence="1">
    <location>
        <begin position="28"/>
        <end position="96"/>
    </location>
</feature>
<proteinExistence type="predicted"/>
<evidence type="ECO:0000313" key="2">
    <source>
        <dbReference type="EMBL" id="RZI46160.1"/>
    </source>
</evidence>
<organism evidence="2 3">
    <name type="scientific">Candidatus Finniella inopinata</name>
    <dbReference type="NCBI Taxonomy" id="1696036"/>
    <lineage>
        <taxon>Bacteria</taxon>
        <taxon>Pseudomonadati</taxon>
        <taxon>Pseudomonadota</taxon>
        <taxon>Alphaproteobacteria</taxon>
        <taxon>Holosporales</taxon>
        <taxon>Candidatus Paracaedibacteraceae</taxon>
        <taxon>Candidatus Finniella</taxon>
    </lineage>
</organism>
<protein>
    <submittedName>
        <fullName evidence="2">Uncharacterized protein</fullName>
    </submittedName>
</protein>
<dbReference type="Proteomes" id="UP000293550">
    <property type="component" value="Unassembled WGS sequence"/>
</dbReference>
<comment type="caution">
    <text evidence="2">The sequence shown here is derived from an EMBL/GenBank/DDBJ whole genome shotgun (WGS) entry which is preliminary data.</text>
</comment>
<feature type="signal peptide" evidence="1">
    <location>
        <begin position="1"/>
        <end position="27"/>
    </location>
</feature>
<keyword evidence="3" id="KW-1185">Reference proteome</keyword>
<sequence length="96" mass="10716">MNIKSKCVCATLGLCVILGLSLNQSYASVWYRSPDGEPRFRTRQDYISYEQARGNYKHEPDVLDVIIKFFVPTALAMAAVSASPSVPQKKRVCGIF</sequence>
<evidence type="ECO:0000313" key="3">
    <source>
        <dbReference type="Proteomes" id="UP000293550"/>
    </source>
</evidence>
<gene>
    <name evidence="2" type="ORF">EQU50_04285</name>
</gene>
<dbReference type="RefSeq" id="WP_130153913.1">
    <property type="nucleotide sequence ID" value="NZ_SCFB01000005.1"/>
</dbReference>
<dbReference type="AlphaFoldDB" id="A0A4Q7DIH1"/>
<keyword evidence="1" id="KW-0732">Signal</keyword>
<name>A0A4Q7DIH1_9PROT</name>
<accession>A0A4Q7DIH1</accession>
<reference evidence="2 3" key="1">
    <citation type="submission" date="2018-10" db="EMBL/GenBank/DDBJ databases">
        <title>An updated phylogeny of the Alphaproteobacteria reveals that the parasitic Rickettsiales and Holosporales have independent origins.</title>
        <authorList>
            <person name="Munoz-Gomez S.A."/>
            <person name="Hess S."/>
            <person name="Burger G."/>
            <person name="Lang B.F."/>
            <person name="Susko E."/>
            <person name="Slamovits C.H."/>
            <person name="Roger A.J."/>
        </authorList>
    </citation>
    <scope>NUCLEOTIDE SEQUENCE [LARGE SCALE GENOMIC DNA]</scope>
    <source>
        <strain evidence="2">HOLO01</strain>
    </source>
</reference>
<dbReference type="EMBL" id="SCFB01000005">
    <property type="protein sequence ID" value="RZI46160.1"/>
    <property type="molecule type" value="Genomic_DNA"/>
</dbReference>